<feature type="chain" id="PRO_5038417871" description="Carbohydrate-binding domain-containing protein" evidence="2">
    <location>
        <begin position="25"/>
        <end position="640"/>
    </location>
</feature>
<name>A0A9D2B3N6_9FIRM</name>
<proteinExistence type="predicted"/>
<dbReference type="SUPFAM" id="SSF51126">
    <property type="entry name" value="Pectin lyase-like"/>
    <property type="match status" value="1"/>
</dbReference>
<evidence type="ECO:0000256" key="2">
    <source>
        <dbReference type="SAM" id="SignalP"/>
    </source>
</evidence>
<dbReference type="EMBL" id="DXEX01000134">
    <property type="protein sequence ID" value="HIX59244.1"/>
    <property type="molecule type" value="Genomic_DNA"/>
</dbReference>
<gene>
    <name evidence="3" type="ORF">IAA45_05955</name>
</gene>
<evidence type="ECO:0000313" key="3">
    <source>
        <dbReference type="EMBL" id="HIX59244.1"/>
    </source>
</evidence>
<feature type="region of interest" description="Disordered" evidence="1">
    <location>
        <begin position="33"/>
        <end position="106"/>
    </location>
</feature>
<keyword evidence="2" id="KW-0732">Signal</keyword>
<reference evidence="3" key="1">
    <citation type="journal article" date="2021" name="PeerJ">
        <title>Extensive microbial diversity within the chicken gut microbiome revealed by metagenomics and culture.</title>
        <authorList>
            <person name="Gilroy R."/>
            <person name="Ravi A."/>
            <person name="Getino M."/>
            <person name="Pursley I."/>
            <person name="Horton D.L."/>
            <person name="Alikhan N.F."/>
            <person name="Baker D."/>
            <person name="Gharbi K."/>
            <person name="Hall N."/>
            <person name="Watson M."/>
            <person name="Adriaenssens E.M."/>
            <person name="Foster-Nyarko E."/>
            <person name="Jarju S."/>
            <person name="Secka A."/>
            <person name="Antonio M."/>
            <person name="Oren A."/>
            <person name="Chaudhuri R.R."/>
            <person name="La Ragione R."/>
            <person name="Hildebrand F."/>
            <person name="Pallen M.J."/>
        </authorList>
    </citation>
    <scope>NUCLEOTIDE SEQUENCE</scope>
    <source>
        <strain evidence="3">ChiSjej1B19-8411</strain>
    </source>
</reference>
<dbReference type="AlphaFoldDB" id="A0A9D2B3N6"/>
<feature type="compositionally biased region" description="Low complexity" evidence="1">
    <location>
        <begin position="568"/>
        <end position="584"/>
    </location>
</feature>
<dbReference type="Proteomes" id="UP000886817">
    <property type="component" value="Unassembled WGS sequence"/>
</dbReference>
<evidence type="ECO:0008006" key="5">
    <source>
        <dbReference type="Google" id="ProtNLM"/>
    </source>
</evidence>
<feature type="compositionally biased region" description="Polar residues" evidence="1">
    <location>
        <begin position="33"/>
        <end position="48"/>
    </location>
</feature>
<feature type="region of interest" description="Disordered" evidence="1">
    <location>
        <begin position="564"/>
        <end position="607"/>
    </location>
</feature>
<comment type="caution">
    <text evidence="3">The sequence shown here is derived from an EMBL/GenBank/DDBJ whole genome shotgun (WGS) entry which is preliminary data.</text>
</comment>
<reference evidence="3" key="2">
    <citation type="submission" date="2021-04" db="EMBL/GenBank/DDBJ databases">
        <authorList>
            <person name="Gilroy R."/>
        </authorList>
    </citation>
    <scope>NUCLEOTIDE SEQUENCE</scope>
    <source>
        <strain evidence="3">ChiSjej1B19-8411</strain>
    </source>
</reference>
<protein>
    <recommendedName>
        <fullName evidence="5">Carbohydrate-binding domain-containing protein</fullName>
    </recommendedName>
</protein>
<feature type="compositionally biased region" description="Low complexity" evidence="1">
    <location>
        <begin position="49"/>
        <end position="68"/>
    </location>
</feature>
<sequence>MRKKQVLALLLAGCMTLGSVPVLAAGTDAVQSAEVSSENTETIDTLQGTETPTPAETETPDSTEALTGDTDEGEETTPTPEATPTESATPTPTVTETPAAEEGSVLVGDKAYDSIAEAIQDNSSQSSLTIELKEDQTLDQTLEIPAGMTVTLTAATNVKISRGTSATKASFKVNEGAALKLSVADGGTITVNGTEKSDAPLFEVDGSLEISSGVTIQNNHSTGTAGAIYNKGTLTMTGGTIKNNSNRTAGAVNNTGTFKVSGSVVISDNYKDTDKNAKSNIVLSDQSVVTLAGKLSSSARLGIQAVNAKAGQTVVKAGSGVSLSDSLAAFTYEGSDTLQIGEDGTLTEVPQKDTTAPTLTEVSVERISDEIALVTFRSDEAGRYYVSLDDPDVDISGEGMRLGENMDVEYQVEGMTAGEHTLFIVAKDASNNYSTVLNVVIPAAAEEIQVANPDDNTINGIASSYNRSYYDANAQAYKYFVSFSATGAGMDYPDKEGNVRYEPISWGIGDLKNQTFREGYRGSFSGAVKPGTYQLEVVFQQQEYNGTEWVATGETDTKTIDIVLNDAGPTTSPTVTTTPRSRSGSGTGGSGSGSGTGTNKTSSVSTGDTTNAVPMVLLGGSAAALAAVTVAMKKKRGEQE</sequence>
<organism evidence="3 4">
    <name type="scientific">Candidatus Blautia gallistercoris</name>
    <dbReference type="NCBI Taxonomy" id="2838490"/>
    <lineage>
        <taxon>Bacteria</taxon>
        <taxon>Bacillati</taxon>
        <taxon>Bacillota</taxon>
        <taxon>Clostridia</taxon>
        <taxon>Lachnospirales</taxon>
        <taxon>Lachnospiraceae</taxon>
        <taxon>Blautia</taxon>
    </lineage>
</organism>
<evidence type="ECO:0000256" key="1">
    <source>
        <dbReference type="SAM" id="MobiDB-lite"/>
    </source>
</evidence>
<dbReference type="InterPro" id="IPR011050">
    <property type="entry name" value="Pectin_lyase_fold/virulence"/>
</dbReference>
<accession>A0A9D2B3N6</accession>
<feature type="compositionally biased region" description="Low complexity" evidence="1">
    <location>
        <begin position="76"/>
        <end position="102"/>
    </location>
</feature>
<evidence type="ECO:0000313" key="4">
    <source>
        <dbReference type="Proteomes" id="UP000886817"/>
    </source>
</evidence>
<feature type="signal peptide" evidence="2">
    <location>
        <begin position="1"/>
        <end position="24"/>
    </location>
</feature>
<feature type="compositionally biased region" description="Low complexity" evidence="1">
    <location>
        <begin position="597"/>
        <end position="607"/>
    </location>
</feature>
<feature type="compositionally biased region" description="Gly residues" evidence="1">
    <location>
        <begin position="585"/>
        <end position="596"/>
    </location>
</feature>